<feature type="domain" description="RNA 2-O ribose methyltransferase substrate binding" evidence="5">
    <location>
        <begin position="60"/>
        <end position="136"/>
    </location>
</feature>
<dbReference type="PANTHER" id="PTHR46429">
    <property type="entry name" value="23S RRNA (GUANOSINE-2'-O-)-METHYLTRANSFERASE RLMB"/>
    <property type="match status" value="1"/>
</dbReference>
<dbReference type="GO" id="GO:0032259">
    <property type="term" value="P:methylation"/>
    <property type="evidence" value="ECO:0007669"/>
    <property type="project" value="UniProtKB-KW"/>
</dbReference>
<dbReference type="SUPFAM" id="SSF75217">
    <property type="entry name" value="alpha/beta knot"/>
    <property type="match status" value="1"/>
</dbReference>
<name>A0AAW9QRE4_9CHRO</name>
<keyword evidence="2" id="KW-0489">Methyltransferase</keyword>
<dbReference type="InterPro" id="IPR004441">
    <property type="entry name" value="rRNA_MeTrfase_TrmH"/>
</dbReference>
<dbReference type="GO" id="GO:0003723">
    <property type="term" value="F:RNA binding"/>
    <property type="evidence" value="ECO:0007669"/>
    <property type="project" value="InterPro"/>
</dbReference>
<keyword evidence="3" id="KW-0808">Transferase</keyword>
<dbReference type="SMART" id="SM00967">
    <property type="entry name" value="SpoU_sub_bind"/>
    <property type="match status" value="1"/>
</dbReference>
<dbReference type="Pfam" id="PF08032">
    <property type="entry name" value="SpoU_sub_bind"/>
    <property type="match status" value="1"/>
</dbReference>
<evidence type="ECO:0000313" key="7">
    <source>
        <dbReference type="Proteomes" id="UP001328733"/>
    </source>
</evidence>
<dbReference type="EMBL" id="JBAFSM010000096">
    <property type="protein sequence ID" value="MEG3440370.1"/>
    <property type="molecule type" value="Genomic_DNA"/>
</dbReference>
<evidence type="ECO:0000256" key="2">
    <source>
        <dbReference type="ARBA" id="ARBA00022603"/>
    </source>
</evidence>
<dbReference type="InterPro" id="IPR029028">
    <property type="entry name" value="Alpha/beta_knot_MTases"/>
</dbReference>
<dbReference type="Gene3D" id="3.30.1330.30">
    <property type="match status" value="1"/>
</dbReference>
<reference evidence="6 7" key="1">
    <citation type="submission" date="2024-01" db="EMBL/GenBank/DDBJ databases">
        <title>Genomic insights into the taxonomy and metabolism of the cyanobacterium Pannus brasiliensis CCIBt3594.</title>
        <authorList>
            <person name="Machado M."/>
            <person name="Botero N.B."/>
            <person name="Andreote A.P.D."/>
            <person name="Feitosa A.M.T."/>
            <person name="Popin R."/>
            <person name="Sivonen K."/>
            <person name="Fiore M.F."/>
        </authorList>
    </citation>
    <scope>NUCLEOTIDE SEQUENCE [LARGE SCALE GENOMIC DNA]</scope>
    <source>
        <strain evidence="6 7">CCIBt3594</strain>
    </source>
</reference>
<comment type="caution">
    <text evidence="6">The sequence shown here is derived from an EMBL/GenBank/DDBJ whole genome shotgun (WGS) entry which is preliminary data.</text>
</comment>
<evidence type="ECO:0000313" key="6">
    <source>
        <dbReference type="EMBL" id="MEG3440370.1"/>
    </source>
</evidence>
<dbReference type="Proteomes" id="UP001328733">
    <property type="component" value="Unassembled WGS sequence"/>
</dbReference>
<dbReference type="AlphaFoldDB" id="A0AAW9QRE4"/>
<dbReference type="GO" id="GO:0008173">
    <property type="term" value="F:RNA methyltransferase activity"/>
    <property type="evidence" value="ECO:0007669"/>
    <property type="project" value="InterPro"/>
</dbReference>
<dbReference type="SUPFAM" id="SSF55315">
    <property type="entry name" value="L30e-like"/>
    <property type="match status" value="1"/>
</dbReference>
<gene>
    <name evidence="6" type="primary">rlmB</name>
    <name evidence="6" type="ORF">V0288_24800</name>
</gene>
<dbReference type="PANTHER" id="PTHR46429:SF1">
    <property type="entry name" value="23S RRNA (GUANOSINE-2'-O-)-METHYLTRANSFERASE RLMB"/>
    <property type="match status" value="1"/>
</dbReference>
<comment type="similarity">
    <text evidence="1">Belongs to the class IV-like SAM-binding methyltransferase superfamily. RNA methyltransferase TrmH family.</text>
</comment>
<feature type="compositionally biased region" description="Basic and acidic residues" evidence="4">
    <location>
        <begin position="42"/>
        <end position="51"/>
    </location>
</feature>
<dbReference type="CDD" id="cd18103">
    <property type="entry name" value="SpoU-like_RlmB"/>
    <property type="match status" value="1"/>
</dbReference>
<dbReference type="InterPro" id="IPR013123">
    <property type="entry name" value="SpoU_subst-bd"/>
</dbReference>
<dbReference type="NCBIfam" id="TIGR00186">
    <property type="entry name" value="rRNA_methyl_3"/>
    <property type="match status" value="1"/>
</dbReference>
<evidence type="ECO:0000256" key="3">
    <source>
        <dbReference type="ARBA" id="ARBA00022679"/>
    </source>
</evidence>
<sequence length="321" mass="35249">MIDRPQRGKPEKRSSRRPNVPGRPSRPQKPPRVIAPPSSRPMNDRRGGAEGEREEEADDLLYGRRVVLTALEEGRQLNRLWVVNRLRYDPRYHTLLEKAKANGTVIDEVDDIRLSQITNNGNHQGIAAQMSPYSYLDLSELIERAKAKTRDPVLVIADGITDPHNLGAIIRTAEALGAQGVVIPQRRAAGVTSTVMKVAAGALEYLPVARVVNLNRALEELKTAGFWIYGTAAKSGKPLHTMKLTGAIGLVVGSEGEGLSLLTQKSCDELVTIPLGGKTESLNASVAASMALYEIYRQRWQTPRYFETLDLTSPRSQIGEG</sequence>
<dbReference type="InterPro" id="IPR029026">
    <property type="entry name" value="tRNA_m1G_MTases_N"/>
</dbReference>
<dbReference type="InterPro" id="IPR029064">
    <property type="entry name" value="Ribosomal_eL30-like_sf"/>
</dbReference>
<organism evidence="6 7">
    <name type="scientific">Pannus brasiliensis CCIBt3594</name>
    <dbReference type="NCBI Taxonomy" id="1427578"/>
    <lineage>
        <taxon>Bacteria</taxon>
        <taxon>Bacillati</taxon>
        <taxon>Cyanobacteriota</taxon>
        <taxon>Cyanophyceae</taxon>
        <taxon>Oscillatoriophycideae</taxon>
        <taxon>Chroococcales</taxon>
        <taxon>Microcystaceae</taxon>
        <taxon>Pannus</taxon>
    </lineage>
</organism>
<keyword evidence="7" id="KW-1185">Reference proteome</keyword>
<dbReference type="FunFam" id="3.40.1280.10:FF:000008">
    <property type="entry name" value="Group 3 RNA methyltransferase TrmH"/>
    <property type="match status" value="1"/>
</dbReference>
<dbReference type="Gene3D" id="3.40.1280.10">
    <property type="match status" value="1"/>
</dbReference>
<dbReference type="GO" id="GO:0006396">
    <property type="term" value="P:RNA processing"/>
    <property type="evidence" value="ECO:0007669"/>
    <property type="project" value="InterPro"/>
</dbReference>
<feature type="region of interest" description="Disordered" evidence="4">
    <location>
        <begin position="1"/>
        <end position="56"/>
    </location>
</feature>
<feature type="compositionally biased region" description="Basic and acidic residues" evidence="4">
    <location>
        <begin position="1"/>
        <end position="13"/>
    </location>
</feature>
<evidence type="ECO:0000259" key="5">
    <source>
        <dbReference type="SMART" id="SM00967"/>
    </source>
</evidence>
<proteinExistence type="inferred from homology"/>
<evidence type="ECO:0000256" key="1">
    <source>
        <dbReference type="ARBA" id="ARBA00007228"/>
    </source>
</evidence>
<dbReference type="InterPro" id="IPR001537">
    <property type="entry name" value="SpoU_MeTrfase"/>
</dbReference>
<evidence type="ECO:0000256" key="4">
    <source>
        <dbReference type="SAM" id="MobiDB-lite"/>
    </source>
</evidence>
<accession>A0AAW9QRE4</accession>
<dbReference type="GO" id="GO:0005829">
    <property type="term" value="C:cytosol"/>
    <property type="evidence" value="ECO:0007669"/>
    <property type="project" value="TreeGrafter"/>
</dbReference>
<dbReference type="Pfam" id="PF00588">
    <property type="entry name" value="SpoU_methylase"/>
    <property type="match status" value="1"/>
</dbReference>
<protein>
    <submittedName>
        <fullName evidence="6">23S rRNA (Guanosine(2251)-2'-O)-methyltransferase RlmB</fullName>
    </submittedName>
</protein>